<keyword evidence="3" id="KW-1185">Reference proteome</keyword>
<dbReference type="GO" id="GO:0003677">
    <property type="term" value="F:DNA binding"/>
    <property type="evidence" value="ECO:0007669"/>
    <property type="project" value="InterPro"/>
</dbReference>
<evidence type="ECO:0000313" key="3">
    <source>
        <dbReference type="Proteomes" id="UP000236737"/>
    </source>
</evidence>
<feature type="region of interest" description="Disordered" evidence="1">
    <location>
        <begin position="124"/>
        <end position="146"/>
    </location>
</feature>
<dbReference type="EMBL" id="FNVP01000009">
    <property type="protein sequence ID" value="SEG31155.1"/>
    <property type="molecule type" value="Genomic_DNA"/>
</dbReference>
<evidence type="ECO:0000256" key="1">
    <source>
        <dbReference type="SAM" id="MobiDB-lite"/>
    </source>
</evidence>
<accession>A0A1H5Z689</accession>
<dbReference type="InterPro" id="IPR010982">
    <property type="entry name" value="Lambda_DNA-bd_dom_sf"/>
</dbReference>
<dbReference type="OrthoDB" id="796548at2"/>
<dbReference type="Proteomes" id="UP000236737">
    <property type="component" value="Unassembled WGS sequence"/>
</dbReference>
<protein>
    <recommendedName>
        <fullName evidence="4">Bacteriophage CI repressor helix-turn-helix domain-containing protein</fullName>
    </recommendedName>
</protein>
<name>A0A1H5Z689_9FLAO</name>
<evidence type="ECO:0000313" key="2">
    <source>
        <dbReference type="EMBL" id="SEG31155.1"/>
    </source>
</evidence>
<dbReference type="AlphaFoldDB" id="A0A1H5Z689"/>
<proteinExistence type="predicted"/>
<dbReference type="RefSeq" id="WP_104000312.1">
    <property type="nucleotide sequence ID" value="NZ_FNVP01000009.1"/>
</dbReference>
<gene>
    <name evidence="2" type="ORF">SAMN04488130_10993</name>
</gene>
<sequence>MNDITIRFLDVYNYLLKDKQVSNPSHFAKMIEISTSTMNEILKGRSNAGINPIQNTVKNFTEINAEWLLTGAGNTIKKGNSVIENTIEEQNITDELKDKTDLIKFQRKKIEDLEKEILKLKKDKEASESHLYVAEPKPEMKKESKK</sequence>
<evidence type="ECO:0008006" key="4">
    <source>
        <dbReference type="Google" id="ProtNLM"/>
    </source>
</evidence>
<dbReference type="Gene3D" id="1.10.260.40">
    <property type="entry name" value="lambda repressor-like DNA-binding domains"/>
    <property type="match status" value="1"/>
</dbReference>
<reference evidence="3" key="1">
    <citation type="submission" date="2016-10" db="EMBL/GenBank/DDBJ databases">
        <authorList>
            <person name="Varghese N."/>
            <person name="Submissions S."/>
        </authorList>
    </citation>
    <scope>NUCLEOTIDE SEQUENCE [LARGE SCALE GENOMIC DNA]</scope>
    <source>
        <strain evidence="3">CGMCC 1.9230</strain>
    </source>
</reference>
<feature type="compositionally biased region" description="Basic and acidic residues" evidence="1">
    <location>
        <begin position="136"/>
        <end position="146"/>
    </location>
</feature>
<organism evidence="2 3">
    <name type="scientific">Flavobacterium urumqiense</name>
    <dbReference type="NCBI Taxonomy" id="935224"/>
    <lineage>
        <taxon>Bacteria</taxon>
        <taxon>Pseudomonadati</taxon>
        <taxon>Bacteroidota</taxon>
        <taxon>Flavobacteriia</taxon>
        <taxon>Flavobacteriales</taxon>
        <taxon>Flavobacteriaceae</taxon>
        <taxon>Flavobacterium</taxon>
    </lineage>
</organism>